<feature type="transmembrane region" description="Helical" evidence="1">
    <location>
        <begin position="78"/>
        <end position="95"/>
    </location>
</feature>
<dbReference type="AlphaFoldDB" id="A0A644YJB2"/>
<keyword evidence="1" id="KW-0472">Membrane</keyword>
<gene>
    <name evidence="2" type="ORF">SDC9_74617</name>
</gene>
<evidence type="ECO:0000256" key="1">
    <source>
        <dbReference type="SAM" id="Phobius"/>
    </source>
</evidence>
<organism evidence="2">
    <name type="scientific">bioreactor metagenome</name>
    <dbReference type="NCBI Taxonomy" id="1076179"/>
    <lineage>
        <taxon>unclassified sequences</taxon>
        <taxon>metagenomes</taxon>
        <taxon>ecological metagenomes</taxon>
    </lineage>
</organism>
<evidence type="ECO:0000313" key="2">
    <source>
        <dbReference type="EMBL" id="MPM28098.1"/>
    </source>
</evidence>
<keyword evidence="1" id="KW-0812">Transmembrane</keyword>
<protein>
    <submittedName>
        <fullName evidence="2">Uncharacterized protein</fullName>
    </submittedName>
</protein>
<name>A0A644YJB2_9ZZZZ</name>
<comment type="caution">
    <text evidence="2">The sequence shown here is derived from an EMBL/GenBank/DDBJ whole genome shotgun (WGS) entry which is preliminary data.</text>
</comment>
<accession>A0A644YJB2</accession>
<sequence>MKKKDSQMNLAVVLHAVKLVNNAWVVMVNVHLVKCIPQLVQNAVAKQKYHSVHLWTDQYIAAIASINLKNNNMYYKPATYVAGFFVFYVFYLQYLL</sequence>
<keyword evidence="1" id="KW-1133">Transmembrane helix</keyword>
<dbReference type="EMBL" id="VSSQ01005163">
    <property type="protein sequence ID" value="MPM28098.1"/>
    <property type="molecule type" value="Genomic_DNA"/>
</dbReference>
<reference evidence="2" key="1">
    <citation type="submission" date="2019-08" db="EMBL/GenBank/DDBJ databases">
        <authorList>
            <person name="Kucharzyk K."/>
            <person name="Murdoch R.W."/>
            <person name="Higgins S."/>
            <person name="Loffler F."/>
        </authorList>
    </citation>
    <scope>NUCLEOTIDE SEQUENCE</scope>
</reference>
<proteinExistence type="predicted"/>